<dbReference type="Gene3D" id="1.50.10.10">
    <property type="match status" value="1"/>
</dbReference>
<dbReference type="InterPro" id="IPR005084">
    <property type="entry name" value="CBM6"/>
</dbReference>
<sequence length="891" mass="100866">MKKGFLLFITMILLAGCHRGNRLLYKAENYKVYGNRVVQGKYKAKVISPTKMTSDYQSPANENFPNFIEFKFAVNGKDNELPVGVNHTFLLTPDKKGVVKLPMIEFGQKGKDETQSNPTGNLSANTKMEIRLDARNLMKDFNEKGFHEFSNGSRIYKDDFKGIFIAGNLSPLSWDFDNLATRKQFQLTDPDGDGIYTITVVMNPYEPENFTAKKWSLKNDISRYPQLHSDIPLVDAMYNLSLDETVKDIESDGTFRTGESWPGVWTRDVSYSIILAYAYLEPEVAKTSLMRKVKNGRIIQDTGTGGAWPVSSDRSIWATAAWEIYKVTGDQEWLKAIYPIIKNSVDDDIKTLLNNRNHLMMGESSFLDWRKQTYPIWMNGVDISQSRCLGTNAVHYHTLTLLSRMATMMGDTTNRYEQLADSIKADMNSQLWIPERGYYGQYLYGRNNFSLSTRSEALGEALSVLFGVADTARVRSVLEKTPVVEYGIPTIYPQIPGIPPYHNNSIWPFVQAYWNWANARFGNMAGVEQGLAALYRPAALFLTNKENMVAGNGDFRDTQVNSNRQLWSIAGNLAMVYRIFLGMNFQVDGIKFTPVVPKAYRGSFDVSNFRYRNMDLSIKVKGFGDEISHFSIDGKDSKEHFLPGNLSGKHQVVIEMNNKIQHEGRINLVTNRFSPAAPTQVKLNGEYLTWRPVKGADSYTVYRNGKFFQMVSDTSVRIPLTTRLAEYQVETRGKADNSFLSHPVDVISPRRVVKVEAEAVASKSSLDYHGYSGNGFVELTKSKNRKLVFHFTVNHTGKYTIDFSYSNGSGPDNTDNKCAIRSVNVDNYFAGVAVFAQRGKDEWSNWGWSNPIQVELKAGKNTLTLSLEDFNENMNGEVNKAMLDYMRVRPL</sequence>
<comment type="caution">
    <text evidence="2">The sequence shown here is derived from an EMBL/GenBank/DDBJ whole genome shotgun (WGS) entry which is preliminary data.</text>
</comment>
<evidence type="ECO:0000313" key="3">
    <source>
        <dbReference type="Proteomes" id="UP000240621"/>
    </source>
</evidence>
<feature type="domain" description="CBM6" evidence="1">
    <location>
        <begin position="753"/>
        <end position="889"/>
    </location>
</feature>
<dbReference type="GO" id="GO:0030246">
    <property type="term" value="F:carbohydrate binding"/>
    <property type="evidence" value="ECO:0007669"/>
    <property type="project" value="InterPro"/>
</dbReference>
<gene>
    <name evidence="2" type="ORF">CLV93_106191</name>
</gene>
<protein>
    <submittedName>
        <fullName evidence="2">Alpha-L-rhamnosidase-like protein</fullName>
    </submittedName>
</protein>
<dbReference type="SUPFAM" id="SSF49785">
    <property type="entry name" value="Galactose-binding domain-like"/>
    <property type="match status" value="1"/>
</dbReference>
<dbReference type="Gene3D" id="2.60.420.10">
    <property type="entry name" value="Maltose phosphorylase, domain 3"/>
    <property type="match status" value="1"/>
</dbReference>
<dbReference type="RefSeq" id="WP_211297839.1">
    <property type="nucleotide sequence ID" value="NZ_BLAU01000001.1"/>
</dbReference>
<dbReference type="Proteomes" id="UP000240621">
    <property type="component" value="Unassembled WGS sequence"/>
</dbReference>
<dbReference type="Gene3D" id="2.60.120.260">
    <property type="entry name" value="Galactose-binding domain-like"/>
    <property type="match status" value="1"/>
</dbReference>
<proteinExistence type="predicted"/>
<dbReference type="InterPro" id="IPR008979">
    <property type="entry name" value="Galactose-bd-like_sf"/>
</dbReference>
<dbReference type="PROSITE" id="PS51175">
    <property type="entry name" value="CBM6"/>
    <property type="match status" value="1"/>
</dbReference>
<reference evidence="2 3" key="1">
    <citation type="submission" date="2018-03" db="EMBL/GenBank/DDBJ databases">
        <title>Genomic Encyclopedia of Archaeal and Bacterial Type Strains, Phase II (KMG-II): from individual species to whole genera.</title>
        <authorList>
            <person name="Goeker M."/>
        </authorList>
    </citation>
    <scope>NUCLEOTIDE SEQUENCE [LARGE SCALE GENOMIC DNA]</scope>
    <source>
        <strain evidence="2 3">DSM 27267</strain>
    </source>
</reference>
<organism evidence="2 3">
    <name type="scientific">Prolixibacter denitrificans</name>
    <dbReference type="NCBI Taxonomy" id="1541063"/>
    <lineage>
        <taxon>Bacteria</taxon>
        <taxon>Pseudomonadati</taxon>
        <taxon>Bacteroidota</taxon>
        <taxon>Bacteroidia</taxon>
        <taxon>Marinilabiliales</taxon>
        <taxon>Prolixibacteraceae</taxon>
        <taxon>Prolixibacter</taxon>
    </lineage>
</organism>
<dbReference type="EMBL" id="PYGC01000006">
    <property type="protein sequence ID" value="PSK82443.1"/>
    <property type="molecule type" value="Genomic_DNA"/>
</dbReference>
<dbReference type="SUPFAM" id="SSF48208">
    <property type="entry name" value="Six-hairpin glycosidases"/>
    <property type="match status" value="1"/>
</dbReference>
<dbReference type="InterPro" id="IPR008928">
    <property type="entry name" value="6-hairpin_glycosidase_sf"/>
</dbReference>
<evidence type="ECO:0000259" key="1">
    <source>
        <dbReference type="PROSITE" id="PS51175"/>
    </source>
</evidence>
<name>A0A2P8CBT6_9BACT</name>
<accession>A0A2P8CBT6</accession>
<dbReference type="Pfam" id="PF17389">
    <property type="entry name" value="Bac_rhamnosid6H"/>
    <property type="match status" value="1"/>
</dbReference>
<dbReference type="InterPro" id="IPR035396">
    <property type="entry name" value="Bac_rhamnosid6H"/>
</dbReference>
<evidence type="ECO:0000313" key="2">
    <source>
        <dbReference type="EMBL" id="PSK82443.1"/>
    </source>
</evidence>
<dbReference type="InterPro" id="IPR012341">
    <property type="entry name" value="6hp_glycosidase-like_sf"/>
</dbReference>
<dbReference type="PROSITE" id="PS51257">
    <property type="entry name" value="PROKAR_LIPOPROTEIN"/>
    <property type="match status" value="1"/>
</dbReference>
<dbReference type="GO" id="GO:0005975">
    <property type="term" value="P:carbohydrate metabolic process"/>
    <property type="evidence" value="ECO:0007669"/>
    <property type="project" value="InterPro"/>
</dbReference>
<dbReference type="AlphaFoldDB" id="A0A2P8CBT6"/>